<feature type="transmembrane region" description="Helical" evidence="17">
    <location>
        <begin position="1052"/>
        <end position="1072"/>
    </location>
</feature>
<dbReference type="GeneID" id="25561664"/>
<evidence type="ECO:0000256" key="9">
    <source>
        <dbReference type="ARBA" id="ARBA00022842"/>
    </source>
</evidence>
<dbReference type="InterPro" id="IPR023299">
    <property type="entry name" value="ATPase_P-typ_cyto_dom_N"/>
</dbReference>
<dbReference type="PANTHER" id="PTHR24092:SF190">
    <property type="entry name" value="PHOSPHOLIPID-TRANSPORTING ATPASE"/>
    <property type="match status" value="1"/>
</dbReference>
<dbReference type="NCBIfam" id="TIGR01494">
    <property type="entry name" value="ATPase_P-type"/>
    <property type="match status" value="2"/>
</dbReference>
<dbReference type="Gene3D" id="2.70.150.10">
    <property type="entry name" value="Calcium-transporting ATPase, cytoplasmic transduction domain A"/>
    <property type="match status" value="1"/>
</dbReference>
<feature type="binding site" evidence="16">
    <location>
        <position position="392"/>
    </location>
    <ligand>
        <name>Mg(2+)</name>
        <dbReference type="ChEBI" id="CHEBI:18420"/>
    </ligand>
</feature>
<keyword evidence="6 16" id="KW-0479">Metal-binding</keyword>
<evidence type="ECO:0000256" key="5">
    <source>
        <dbReference type="ARBA" id="ARBA00022692"/>
    </source>
</evidence>
<dbReference type="Gene3D" id="3.40.1110.10">
    <property type="entry name" value="Calcium-transporting ATPase, cytoplasmic domain N"/>
    <property type="match status" value="1"/>
</dbReference>
<comment type="subcellular location">
    <subcellularLocation>
        <location evidence="2">Cell membrane</location>
    </subcellularLocation>
    <subcellularLocation>
        <location evidence="1 17">Membrane</location>
        <topology evidence="1 17">Multi-pass membrane protein</topology>
    </subcellularLocation>
</comment>
<evidence type="ECO:0000259" key="19">
    <source>
        <dbReference type="Pfam" id="PF16209"/>
    </source>
</evidence>
<dbReference type="Gene3D" id="3.40.50.1000">
    <property type="entry name" value="HAD superfamily/HAD-like"/>
    <property type="match status" value="1"/>
</dbReference>
<dbReference type="InterPro" id="IPR036412">
    <property type="entry name" value="HAD-like_sf"/>
</dbReference>
<dbReference type="SUPFAM" id="SSF81665">
    <property type="entry name" value="Calcium ATPase, transmembrane domain M"/>
    <property type="match status" value="1"/>
</dbReference>
<dbReference type="Pfam" id="PF13246">
    <property type="entry name" value="Cation_ATPase"/>
    <property type="match status" value="1"/>
</dbReference>
<dbReference type="GO" id="GO:0000287">
    <property type="term" value="F:magnesium ion binding"/>
    <property type="evidence" value="ECO:0007669"/>
    <property type="project" value="UniProtKB-UniRule"/>
</dbReference>
<reference evidence="21 22" key="1">
    <citation type="submission" date="2010-05" db="EMBL/GenBank/DDBJ databases">
        <title>The Genome Sequence of Thecamonas trahens ATCC 50062.</title>
        <authorList>
            <consortium name="The Broad Institute Genome Sequencing Platform"/>
            <person name="Russ C."/>
            <person name="Cuomo C."/>
            <person name="Shea T."/>
            <person name="Young S.K."/>
            <person name="Zeng Q."/>
            <person name="Koehrsen M."/>
            <person name="Haas B."/>
            <person name="Borodovsky M."/>
            <person name="Guigo R."/>
            <person name="Alvarado L."/>
            <person name="Berlin A."/>
            <person name="Bochicchio J."/>
            <person name="Borenstein D."/>
            <person name="Chapman S."/>
            <person name="Chen Z."/>
            <person name="Freedman E."/>
            <person name="Gellesch M."/>
            <person name="Goldberg J."/>
            <person name="Griggs A."/>
            <person name="Gujja S."/>
            <person name="Heilman E."/>
            <person name="Heiman D."/>
            <person name="Hepburn T."/>
            <person name="Howarth C."/>
            <person name="Jen D."/>
            <person name="Larson L."/>
            <person name="Mehta T."/>
            <person name="Park D."/>
            <person name="Pearson M."/>
            <person name="Roberts A."/>
            <person name="Saif S."/>
            <person name="Shenoy N."/>
            <person name="Sisk P."/>
            <person name="Stolte C."/>
            <person name="Sykes S."/>
            <person name="Thomson T."/>
            <person name="Walk T."/>
            <person name="White J."/>
            <person name="Yandava C."/>
            <person name="Burger G."/>
            <person name="Gray M.W."/>
            <person name="Holland P.W.H."/>
            <person name="King N."/>
            <person name="Lang F.B.F."/>
            <person name="Roger A.J."/>
            <person name="Ruiz-Trillo I."/>
            <person name="Lander E."/>
            <person name="Nusbaum C."/>
        </authorList>
    </citation>
    <scope>NUCLEOTIDE SEQUENCE [LARGE SCALE GENOMIC DNA]</scope>
    <source>
        <strain evidence="21 22">ATCC 50062</strain>
    </source>
</reference>
<dbReference type="SFLD" id="SFLDS00003">
    <property type="entry name" value="Haloacid_Dehalogenase"/>
    <property type="match status" value="1"/>
</dbReference>
<dbReference type="PANTHER" id="PTHR24092">
    <property type="entry name" value="PROBABLE PHOSPHOLIPID-TRANSPORTING ATPASE"/>
    <property type="match status" value="1"/>
</dbReference>
<dbReference type="OrthoDB" id="377733at2759"/>
<keyword evidence="12 17" id="KW-0472">Membrane</keyword>
<dbReference type="InterPro" id="IPR018303">
    <property type="entry name" value="ATPase_P-typ_P_site"/>
</dbReference>
<dbReference type="InterPro" id="IPR006539">
    <property type="entry name" value="P-type_ATPase_IV"/>
</dbReference>
<feature type="binding site" evidence="16">
    <location>
        <position position="823"/>
    </location>
    <ligand>
        <name>Mg(2+)</name>
        <dbReference type="ChEBI" id="CHEBI:18420"/>
    </ligand>
</feature>
<evidence type="ECO:0000313" key="21">
    <source>
        <dbReference type="EMBL" id="KNC55680.1"/>
    </source>
</evidence>
<feature type="binding site" evidence="16">
    <location>
        <position position="390"/>
    </location>
    <ligand>
        <name>Mg(2+)</name>
        <dbReference type="ChEBI" id="CHEBI:18420"/>
    </ligand>
</feature>
<feature type="binding site" evidence="15">
    <location>
        <position position="698"/>
    </location>
    <ligand>
        <name>ATP</name>
        <dbReference type="ChEBI" id="CHEBI:30616"/>
    </ligand>
</feature>
<dbReference type="InterPro" id="IPR032631">
    <property type="entry name" value="P-type_ATPase_N"/>
</dbReference>
<keyword evidence="8 15" id="KW-0067">ATP-binding</keyword>
<dbReference type="InterPro" id="IPR001757">
    <property type="entry name" value="P_typ_ATPase"/>
</dbReference>
<dbReference type="GO" id="GO:0005802">
    <property type="term" value="C:trans-Golgi network"/>
    <property type="evidence" value="ECO:0007669"/>
    <property type="project" value="TreeGrafter"/>
</dbReference>
<dbReference type="NCBIfam" id="TIGR01652">
    <property type="entry name" value="ATPase-Plipid"/>
    <property type="match status" value="1"/>
</dbReference>
<dbReference type="Pfam" id="PF16209">
    <property type="entry name" value="PhoLip_ATPase_N"/>
    <property type="match status" value="1"/>
</dbReference>
<feature type="binding site" evidence="15">
    <location>
        <position position="580"/>
    </location>
    <ligand>
        <name>ATP</name>
        <dbReference type="ChEBI" id="CHEBI:30616"/>
    </ligand>
</feature>
<dbReference type="InterPro" id="IPR023298">
    <property type="entry name" value="ATPase_P-typ_TM_dom_sf"/>
</dbReference>
<feature type="transmembrane region" description="Helical" evidence="17">
    <location>
        <begin position="1013"/>
        <end position="1032"/>
    </location>
</feature>
<sequence length="1227" mass="134688">MGNSWGRGGGEHIRVIDVNAAEANATRGFRHNRIQTYKYTALTFLPLNLYEQFGRIANVYFLLIAILQQIPGVSPLGSGTTALTLAVVLGFTAVKEALEDWHRHRNDDGVNNRHTTVLRNGIELEVTWREVVVGDIVRCIDKEFFPADLLLLASSGPQGMCYIETSNLDGETNLKIRQALPATAELYGEISHLRGALRCDPPNAAMYSFSGELALNSVASGTLRVSNKQILLRESQLRNTRWVYGLVVYTGQDTKIMKSSNKVRLKKSNVERVTNTLIVLVFLFELLLCIICAVGNGIWLTTSKDDATYLMLGSVSPASEGALSFLTFLILFSNLIPISLYVSMETVKFGQSKLIDQDVSMYYGEKDIPCISRTSNLNEELGQVEYIFSDKTGTLTCNLMEFKKLTIGGRAYGEGTATYAAPADTLPPLPDPHPAAHPLPGLTDLASAPFVASTPVPHVCFVDEDERLVHAAASPELGRITEEFFTLLGVCHTVIPEAAPDAPGGLVYQAASPDEGALVNAAAAFGWRFIARTPSTVTVRIYDATERVYDVLHVNAFNSTRKRMSVVVRTPDDRIMLYCKGADTMIYDLLAEGDAINSATANVTQAHLDAYAKDGLRTLVCAVRELDPTEYEPWQARVDAALELEDKARKSELADLAAEIEQNLTLVGATAIEDKLQDQVPDTIASLREAGIKVWVLTGDKQETAIMIGKSCKLLDEDMRLFVVNAGSEDDDTLLSHADLLALLERYLDELGSALTTRSSSGAASREYACVVHNLTSTLSAKLLELTTACKSVIGCRVSPAQKAQVVKFVQDALDPVTLSIGDGANDVDMIKEAHIGVGINGEEGGQAALSADYAIGQFKYLKPLLLVHGHWCYHRIAKLIFYSFYKNIALALTFVEKWTFSLYNVSYTALPILIVGLYDQCLPRAVLLAQPRLYRTGPANRFFSIRGFCGWLLASLYHSLIFYYLGEAAVGQGAVDSSGQTAGLYYNGLVIMSCIVVTVTVKLCFETNTFSWLNWLALALNGGGYFLYILLFSFMGPVFSDLWSMYYVAPYMFAAPRFWFTLILIPVIALIPDVTFKFVRRWFAPEPYVIVQEQFKLGLLAGSDSDSPEGDYRAAATPLLPVSGRTAASTPWPASRFNKDRESSYAYDGAPEEHVRYIMEGLEAAHASPPKHTAAPLSANPNVLARKSPRPSEVWEAAAGVQAVDIPQDHGHNDPRSKEWAEEPDR</sequence>
<comment type="similarity">
    <text evidence="3 17">Belongs to the cation transport ATPase (P-type) (TC 3.A.3) family. Type IV subfamily.</text>
</comment>
<comment type="cofactor">
    <cofactor evidence="16">
        <name>Mg(2+)</name>
        <dbReference type="ChEBI" id="CHEBI:18420"/>
    </cofactor>
</comment>
<evidence type="ECO:0000256" key="3">
    <source>
        <dbReference type="ARBA" id="ARBA00008109"/>
    </source>
</evidence>
<keyword evidence="22" id="KW-1185">Reference proteome</keyword>
<evidence type="ECO:0000256" key="4">
    <source>
        <dbReference type="ARBA" id="ARBA00022475"/>
    </source>
</evidence>
<name>A0A0L0DTV2_THETB</name>
<evidence type="ECO:0000256" key="6">
    <source>
        <dbReference type="ARBA" id="ARBA00022723"/>
    </source>
</evidence>
<keyword evidence="10 17" id="KW-1278">Translocase</keyword>
<evidence type="ECO:0000256" key="8">
    <source>
        <dbReference type="ARBA" id="ARBA00022840"/>
    </source>
</evidence>
<keyword evidence="9 16" id="KW-0460">Magnesium</keyword>
<dbReference type="GO" id="GO:0005886">
    <property type="term" value="C:plasma membrane"/>
    <property type="evidence" value="ECO:0007669"/>
    <property type="project" value="UniProtKB-SubCell"/>
</dbReference>
<dbReference type="CDD" id="cd02073">
    <property type="entry name" value="P-type_ATPase_APLT_Dnf-like"/>
    <property type="match status" value="1"/>
</dbReference>
<dbReference type="GO" id="GO:0007030">
    <property type="term" value="P:Golgi organization"/>
    <property type="evidence" value="ECO:0007669"/>
    <property type="project" value="TreeGrafter"/>
</dbReference>
<feature type="compositionally biased region" description="Basic and acidic residues" evidence="18">
    <location>
        <begin position="1208"/>
        <end position="1227"/>
    </location>
</feature>
<evidence type="ECO:0000259" key="20">
    <source>
        <dbReference type="Pfam" id="PF16212"/>
    </source>
</evidence>
<dbReference type="FunFam" id="3.40.50.1000:FF:000014">
    <property type="entry name" value="Phospholipid-transporting ATPase"/>
    <property type="match status" value="1"/>
</dbReference>
<proteinExistence type="inferred from homology"/>
<feature type="binding site" evidence="15">
    <location>
        <position position="797"/>
    </location>
    <ligand>
        <name>ATP</name>
        <dbReference type="ChEBI" id="CHEBI:30616"/>
    </ligand>
</feature>
<dbReference type="STRING" id="461836.A0A0L0DTV2"/>
<evidence type="ECO:0000256" key="13">
    <source>
        <dbReference type="ARBA" id="ARBA00034036"/>
    </source>
</evidence>
<feature type="binding site" evidence="16">
    <location>
        <position position="827"/>
    </location>
    <ligand>
        <name>Mg(2+)</name>
        <dbReference type="ChEBI" id="CHEBI:18420"/>
    </ligand>
</feature>
<feature type="binding site" evidence="15">
    <location>
        <position position="557"/>
    </location>
    <ligand>
        <name>ATP</name>
        <dbReference type="ChEBI" id="CHEBI:30616"/>
    </ligand>
</feature>
<dbReference type="InterPro" id="IPR023214">
    <property type="entry name" value="HAD_sf"/>
</dbReference>
<dbReference type="EC" id="7.6.2.1" evidence="17"/>
<feature type="binding site" evidence="15">
    <location>
        <position position="391"/>
    </location>
    <ligand>
        <name>ATP</name>
        <dbReference type="ChEBI" id="CHEBI:30616"/>
    </ligand>
</feature>
<feature type="domain" description="P-type ATPase N-terminal" evidence="19">
    <location>
        <begin position="16"/>
        <end position="81"/>
    </location>
</feature>
<evidence type="ECO:0000256" key="15">
    <source>
        <dbReference type="PIRSR" id="PIRSR606539-2"/>
    </source>
</evidence>
<feature type="binding site" evidence="15">
    <location>
        <position position="617"/>
    </location>
    <ligand>
        <name>ATP</name>
        <dbReference type="ChEBI" id="CHEBI:30616"/>
    </ligand>
</feature>
<evidence type="ECO:0000256" key="12">
    <source>
        <dbReference type="ARBA" id="ARBA00023136"/>
    </source>
</evidence>
<feature type="transmembrane region" description="Helical" evidence="17">
    <location>
        <begin position="902"/>
        <end position="923"/>
    </location>
</feature>
<feature type="binding site" evidence="15">
    <location>
        <position position="700"/>
    </location>
    <ligand>
        <name>ATP</name>
        <dbReference type="ChEBI" id="CHEBI:30616"/>
    </ligand>
</feature>
<keyword evidence="4" id="KW-1003">Cell membrane</keyword>
<feature type="transmembrane region" description="Helical" evidence="17">
    <location>
        <begin position="321"/>
        <end position="343"/>
    </location>
</feature>
<dbReference type="PROSITE" id="PS00154">
    <property type="entry name" value="ATPASE_E1_E2"/>
    <property type="match status" value="1"/>
</dbReference>
<dbReference type="InterPro" id="IPR044492">
    <property type="entry name" value="P_typ_ATPase_HD_dom"/>
</dbReference>
<dbReference type="PRINTS" id="PR00119">
    <property type="entry name" value="CATATPASE"/>
</dbReference>
<keyword evidence="5 17" id="KW-0812">Transmembrane</keyword>
<feature type="binding site" evidence="15">
    <location>
        <position position="803"/>
    </location>
    <ligand>
        <name>ATP</name>
        <dbReference type="ChEBI" id="CHEBI:30616"/>
    </ligand>
</feature>
<evidence type="ECO:0000256" key="17">
    <source>
        <dbReference type="RuleBase" id="RU362033"/>
    </source>
</evidence>
<evidence type="ECO:0000313" key="22">
    <source>
        <dbReference type="Proteomes" id="UP000054408"/>
    </source>
</evidence>
<dbReference type="SFLD" id="SFLDF00027">
    <property type="entry name" value="p-type_atpase"/>
    <property type="match status" value="1"/>
</dbReference>
<evidence type="ECO:0000256" key="1">
    <source>
        <dbReference type="ARBA" id="ARBA00004141"/>
    </source>
</evidence>
<feature type="transmembrane region" description="Helical" evidence="17">
    <location>
        <begin position="944"/>
        <end position="966"/>
    </location>
</feature>
<feature type="binding site" evidence="15">
    <location>
        <position position="827"/>
    </location>
    <ligand>
        <name>ATP</name>
        <dbReference type="ChEBI" id="CHEBI:30616"/>
    </ligand>
</feature>
<dbReference type="OMA" id="GFWANEN"/>
<feature type="domain" description="P-type ATPase C-terminal" evidence="20">
    <location>
        <begin position="849"/>
        <end position="1087"/>
    </location>
</feature>
<comment type="catalytic activity">
    <reaction evidence="13 17">
        <text>ATP + H2O + phospholipidSide 1 = ADP + phosphate + phospholipidSide 2.</text>
        <dbReference type="EC" id="7.6.2.1"/>
    </reaction>
</comment>
<dbReference type="InterPro" id="IPR008250">
    <property type="entry name" value="ATPase_P-typ_transduc_dom_A_sf"/>
</dbReference>
<dbReference type="FunFam" id="2.70.150.10:FF:000021">
    <property type="entry name" value="Phospholipid-transporting ATPase"/>
    <property type="match status" value="1"/>
</dbReference>
<dbReference type="eggNOG" id="KOG0206">
    <property type="taxonomic scope" value="Eukaryota"/>
</dbReference>
<dbReference type="FunFam" id="3.40.50.1000:FF:000001">
    <property type="entry name" value="Phospholipid-transporting ATPase IC"/>
    <property type="match status" value="1"/>
</dbReference>
<dbReference type="GO" id="GO:0140326">
    <property type="term" value="F:ATPase-coupled intramembrane lipid transporter activity"/>
    <property type="evidence" value="ECO:0007669"/>
    <property type="project" value="UniProtKB-EC"/>
</dbReference>
<feature type="binding site" evidence="15">
    <location>
        <position position="392"/>
    </location>
    <ligand>
        <name>ATP</name>
        <dbReference type="ChEBI" id="CHEBI:30616"/>
    </ligand>
</feature>
<dbReference type="SUPFAM" id="SSF56784">
    <property type="entry name" value="HAD-like"/>
    <property type="match status" value="1"/>
</dbReference>
<feature type="binding site" evidence="15">
    <location>
        <position position="390"/>
    </location>
    <ligand>
        <name>ATP</name>
        <dbReference type="ChEBI" id="CHEBI:30616"/>
    </ligand>
</feature>
<evidence type="ECO:0000256" key="18">
    <source>
        <dbReference type="SAM" id="MobiDB-lite"/>
    </source>
</evidence>
<evidence type="ECO:0000256" key="11">
    <source>
        <dbReference type="ARBA" id="ARBA00022989"/>
    </source>
</evidence>
<evidence type="ECO:0000256" key="10">
    <source>
        <dbReference type="ARBA" id="ARBA00022967"/>
    </source>
</evidence>
<dbReference type="GO" id="GO:0005524">
    <property type="term" value="F:ATP binding"/>
    <property type="evidence" value="ECO:0007669"/>
    <property type="project" value="UniProtKB-UniRule"/>
</dbReference>
<gene>
    <name evidence="21" type="ORF">AMSG_01949</name>
</gene>
<dbReference type="InterPro" id="IPR032630">
    <property type="entry name" value="P_typ_ATPase_c"/>
</dbReference>
<evidence type="ECO:0000256" key="14">
    <source>
        <dbReference type="PIRSR" id="PIRSR606539-1"/>
    </source>
</evidence>
<dbReference type="SFLD" id="SFLDG00002">
    <property type="entry name" value="C1.7:_P-type_atpase_like"/>
    <property type="match status" value="1"/>
</dbReference>
<feature type="binding site" evidence="15">
    <location>
        <position position="699"/>
    </location>
    <ligand>
        <name>ATP</name>
        <dbReference type="ChEBI" id="CHEBI:30616"/>
    </ligand>
</feature>
<feature type="transmembrane region" description="Helical" evidence="17">
    <location>
        <begin position="277"/>
        <end position="301"/>
    </location>
</feature>
<dbReference type="GO" id="GO:0016887">
    <property type="term" value="F:ATP hydrolysis activity"/>
    <property type="evidence" value="ECO:0007669"/>
    <property type="project" value="InterPro"/>
</dbReference>
<dbReference type="Pfam" id="PF16212">
    <property type="entry name" value="PhoLip_ATPase_C"/>
    <property type="match status" value="1"/>
</dbReference>
<dbReference type="SUPFAM" id="SSF81653">
    <property type="entry name" value="Calcium ATPase, transduction domain A"/>
    <property type="match status" value="1"/>
</dbReference>
<dbReference type="SUPFAM" id="SSF81660">
    <property type="entry name" value="Metal cation-transporting ATPase, ATP-binding domain N"/>
    <property type="match status" value="1"/>
</dbReference>
<evidence type="ECO:0000256" key="7">
    <source>
        <dbReference type="ARBA" id="ARBA00022741"/>
    </source>
</evidence>
<keyword evidence="11 17" id="KW-1133">Transmembrane helix</keyword>
<organism evidence="21 22">
    <name type="scientific">Thecamonas trahens ATCC 50062</name>
    <dbReference type="NCBI Taxonomy" id="461836"/>
    <lineage>
        <taxon>Eukaryota</taxon>
        <taxon>Apusozoa</taxon>
        <taxon>Apusomonadida</taxon>
        <taxon>Apusomonadidae</taxon>
        <taxon>Thecamonas</taxon>
    </lineage>
</organism>
<feature type="region of interest" description="Disordered" evidence="18">
    <location>
        <begin position="1203"/>
        <end position="1227"/>
    </location>
</feature>
<dbReference type="EMBL" id="GL349439">
    <property type="protein sequence ID" value="KNC55680.1"/>
    <property type="molecule type" value="Genomic_DNA"/>
</dbReference>
<dbReference type="AlphaFoldDB" id="A0A0L0DTV2"/>
<evidence type="ECO:0000256" key="16">
    <source>
        <dbReference type="PIRSR" id="PIRSR606539-3"/>
    </source>
</evidence>
<dbReference type="RefSeq" id="XP_013761447.1">
    <property type="nucleotide sequence ID" value="XM_013905993.1"/>
</dbReference>
<protein>
    <recommendedName>
        <fullName evidence="17">Phospholipid-transporting ATPase</fullName>
        <ecNumber evidence="17">7.6.2.1</ecNumber>
    </recommendedName>
</protein>
<evidence type="ECO:0000256" key="2">
    <source>
        <dbReference type="ARBA" id="ARBA00004236"/>
    </source>
</evidence>
<dbReference type="GO" id="GO:0045332">
    <property type="term" value="P:phospholipid translocation"/>
    <property type="evidence" value="ECO:0007669"/>
    <property type="project" value="TreeGrafter"/>
</dbReference>
<keyword evidence="7 15" id="KW-0547">Nucleotide-binding</keyword>
<feature type="binding site" evidence="15">
    <location>
        <position position="826"/>
    </location>
    <ligand>
        <name>ATP</name>
        <dbReference type="ChEBI" id="CHEBI:30616"/>
    </ligand>
</feature>
<feature type="transmembrane region" description="Helical" evidence="17">
    <location>
        <begin position="986"/>
        <end position="1006"/>
    </location>
</feature>
<feature type="binding site" evidence="15">
    <location>
        <position position="515"/>
    </location>
    <ligand>
        <name>ATP</name>
        <dbReference type="ChEBI" id="CHEBI:30616"/>
    </ligand>
</feature>
<accession>A0A0L0DTV2</accession>
<feature type="active site" description="4-aspartylphosphate intermediate" evidence="14">
    <location>
        <position position="390"/>
    </location>
</feature>
<dbReference type="Proteomes" id="UP000054408">
    <property type="component" value="Unassembled WGS sequence"/>
</dbReference>